<dbReference type="Proteomes" id="UP000831947">
    <property type="component" value="Chromosome"/>
</dbReference>
<dbReference type="RefSeq" id="WP_249512362.1">
    <property type="nucleotide sequence ID" value="NZ_CP093365.1"/>
</dbReference>
<dbReference type="InterPro" id="IPR027478">
    <property type="entry name" value="LdcA_N"/>
</dbReference>
<name>A0ABY4PBI3_9LACO</name>
<dbReference type="PANTHER" id="PTHR30237">
    <property type="entry name" value="MURAMOYLTETRAPEPTIDE CARBOXYPEPTIDASE"/>
    <property type="match status" value="1"/>
</dbReference>
<dbReference type="InterPro" id="IPR027461">
    <property type="entry name" value="Carboxypeptidase_A_C_sf"/>
</dbReference>
<evidence type="ECO:0000256" key="1">
    <source>
        <dbReference type="ARBA" id="ARBA00010233"/>
    </source>
</evidence>
<proteinExistence type="inferred from homology"/>
<dbReference type="InterPro" id="IPR040921">
    <property type="entry name" value="Peptidase_S66C"/>
</dbReference>
<organism evidence="5 6">
    <name type="scientific">Bombilactobacillus thymidiniphilus</name>
    <dbReference type="NCBI Taxonomy" id="2923363"/>
    <lineage>
        <taxon>Bacteria</taxon>
        <taxon>Bacillati</taxon>
        <taxon>Bacillota</taxon>
        <taxon>Bacilli</taxon>
        <taxon>Lactobacillales</taxon>
        <taxon>Lactobacillaceae</taxon>
        <taxon>Bombilactobacillus</taxon>
    </lineage>
</organism>
<dbReference type="Gene3D" id="3.40.50.10740">
    <property type="entry name" value="Class I glutamine amidotransferase-like"/>
    <property type="match status" value="1"/>
</dbReference>
<dbReference type="PIRSF" id="PIRSF028757">
    <property type="entry name" value="LD-carboxypeptidase"/>
    <property type="match status" value="1"/>
</dbReference>
<dbReference type="InterPro" id="IPR029062">
    <property type="entry name" value="Class_I_gatase-like"/>
</dbReference>
<reference evidence="5 6" key="1">
    <citation type="journal article" date="2022" name="Int. J. Syst. Evol. Microbiol.">
        <title>Apilactobacillus apisilvae sp. nov., Nicolia spurrieriana gen. nov. sp. nov., Bombilactobacillus folatiphilus sp. nov. and Bombilactobacillus thymidiniphilus sp. nov., four new lactic acid bacterial isolates from stingless bees Tetragonula carbonaria and Austroplebeia australis.</title>
        <authorList>
            <person name="Oliphant S.A."/>
            <person name="Watson-Haigh N.S."/>
            <person name="Sumby K.M."/>
            <person name="Gardner J."/>
            <person name="Groom S."/>
            <person name="Jiranek V."/>
        </authorList>
    </citation>
    <scope>NUCLEOTIDE SEQUENCE [LARGE SCALE GENOMIC DNA]</scope>
    <source>
        <strain evidence="5 6">SG4_A1</strain>
    </source>
</reference>
<dbReference type="EMBL" id="CP093365">
    <property type="protein sequence ID" value="UQS83135.1"/>
    <property type="molecule type" value="Genomic_DNA"/>
</dbReference>
<evidence type="ECO:0000256" key="2">
    <source>
        <dbReference type="ARBA" id="ARBA00022801"/>
    </source>
</evidence>
<keyword evidence="2" id="KW-0378">Hydrolase</keyword>
<evidence type="ECO:0000259" key="4">
    <source>
        <dbReference type="Pfam" id="PF17676"/>
    </source>
</evidence>
<feature type="domain" description="LD-carboxypeptidase C-terminal" evidence="4">
    <location>
        <begin position="213"/>
        <end position="340"/>
    </location>
</feature>
<gene>
    <name evidence="5" type="ORF">MOO47_04940</name>
</gene>
<dbReference type="Pfam" id="PF02016">
    <property type="entry name" value="Peptidase_S66"/>
    <property type="match status" value="1"/>
</dbReference>
<evidence type="ECO:0000313" key="5">
    <source>
        <dbReference type="EMBL" id="UQS83135.1"/>
    </source>
</evidence>
<protein>
    <submittedName>
        <fullName evidence="5">LD-carboxypeptidase</fullName>
    </submittedName>
</protein>
<dbReference type="SUPFAM" id="SSF141986">
    <property type="entry name" value="LD-carboxypeptidase A C-terminal domain-like"/>
    <property type="match status" value="1"/>
</dbReference>
<accession>A0ABY4PBI3</accession>
<feature type="domain" description="LD-carboxypeptidase N-terminal" evidence="3">
    <location>
        <begin position="13"/>
        <end position="138"/>
    </location>
</feature>
<dbReference type="Gene3D" id="3.50.30.60">
    <property type="entry name" value="LD-carboxypeptidase A C-terminal domain-like"/>
    <property type="match status" value="1"/>
</dbReference>
<dbReference type="InterPro" id="IPR040449">
    <property type="entry name" value="Peptidase_S66_N"/>
</dbReference>
<dbReference type="SUPFAM" id="SSF52317">
    <property type="entry name" value="Class I glutamine amidotransferase-like"/>
    <property type="match status" value="1"/>
</dbReference>
<keyword evidence="6" id="KW-1185">Reference proteome</keyword>
<evidence type="ECO:0000259" key="3">
    <source>
        <dbReference type="Pfam" id="PF02016"/>
    </source>
</evidence>
<dbReference type="InterPro" id="IPR003507">
    <property type="entry name" value="S66_fam"/>
</dbReference>
<dbReference type="PANTHER" id="PTHR30237:SF4">
    <property type="entry name" value="LD-CARBOXYPEPTIDASE C-TERMINAL DOMAIN-CONTAINING PROTEIN"/>
    <property type="match status" value="1"/>
</dbReference>
<evidence type="ECO:0000313" key="6">
    <source>
        <dbReference type="Proteomes" id="UP000831947"/>
    </source>
</evidence>
<comment type="similarity">
    <text evidence="1">Belongs to the peptidase S66 family.</text>
</comment>
<sequence length="356" mass="40317">MQKPVVLKHDDQVAIVSLSAGTLGESFAAHQLHLGTQRLRQFGLKPVMMQHTLAGQDYLKAHPEARAADLKQAFHDSNIKGIIAAIGGNDTYRLLPYLLEDTDFKQDVYDHPKLFTGFSDTTINHLLFYKLGMQSFYGPNFLNDLAELGPEMLPYTRQTFMHYLQDQAQTPIESSPSWYEERTDFSVSSVGSQRVIHQEQHGYQVLRGRGIVSGQLLGGCLDSLFAALAGSDEEVQLIKHYHLFPPAAQWQDKILFLETSEECPKPALYRQMLQSLASTGVLEYVAAIIVGKPQNEKYFHEYREILLAQTAQWQMPILYNVNFGHAYPRTILPYGAQVQLDLDQPGLTVMEPYFQH</sequence>
<dbReference type="Pfam" id="PF17676">
    <property type="entry name" value="Peptidase_S66C"/>
    <property type="match status" value="1"/>
</dbReference>
<dbReference type="CDD" id="cd07062">
    <property type="entry name" value="Peptidase_S66_mccF_like"/>
    <property type="match status" value="1"/>
</dbReference>